<dbReference type="InterPro" id="IPR001202">
    <property type="entry name" value="WW_dom"/>
</dbReference>
<dbReference type="Gene3D" id="2.20.70.10">
    <property type="match status" value="1"/>
</dbReference>
<dbReference type="OrthoDB" id="10255185at2759"/>
<evidence type="ECO:0000256" key="1">
    <source>
        <dbReference type="SAM" id="MobiDB-lite"/>
    </source>
</evidence>
<feature type="domain" description="WW" evidence="2">
    <location>
        <begin position="1"/>
        <end position="32"/>
    </location>
</feature>
<dbReference type="SUPFAM" id="SSF51045">
    <property type="entry name" value="WW domain"/>
    <property type="match status" value="1"/>
</dbReference>
<dbReference type="EMBL" id="BRXZ01003204">
    <property type="protein sequence ID" value="GMH49746.1"/>
    <property type="molecule type" value="Genomic_DNA"/>
</dbReference>
<sequence length="92" mass="10207">MDEWKAAEAPPTGRTYYYNRRTSEARWVLPENVVFGMGGRLFSPKSSGKKEQNSKAEFSQDQSTGNAVTVSSGSDEDEDLAAFITPSKKLRL</sequence>
<name>A0A9W6ZCE6_9STRA</name>
<keyword evidence="4" id="KW-1185">Reference proteome</keyword>
<protein>
    <recommendedName>
        <fullName evidence="2">WW domain-containing protein</fullName>
    </recommendedName>
</protein>
<evidence type="ECO:0000259" key="2">
    <source>
        <dbReference type="PROSITE" id="PS50020"/>
    </source>
</evidence>
<dbReference type="Proteomes" id="UP001165082">
    <property type="component" value="Unassembled WGS sequence"/>
</dbReference>
<organism evidence="3 4">
    <name type="scientific">Triparma retinervis</name>
    <dbReference type="NCBI Taxonomy" id="2557542"/>
    <lineage>
        <taxon>Eukaryota</taxon>
        <taxon>Sar</taxon>
        <taxon>Stramenopiles</taxon>
        <taxon>Ochrophyta</taxon>
        <taxon>Bolidophyceae</taxon>
        <taxon>Parmales</taxon>
        <taxon>Triparmaceae</taxon>
        <taxon>Triparma</taxon>
    </lineage>
</organism>
<dbReference type="PROSITE" id="PS50020">
    <property type="entry name" value="WW_DOMAIN_2"/>
    <property type="match status" value="1"/>
</dbReference>
<proteinExistence type="predicted"/>
<feature type="region of interest" description="Disordered" evidence="1">
    <location>
        <begin position="40"/>
        <end position="80"/>
    </location>
</feature>
<feature type="compositionally biased region" description="Polar residues" evidence="1">
    <location>
        <begin position="55"/>
        <end position="73"/>
    </location>
</feature>
<comment type="caution">
    <text evidence="3">The sequence shown here is derived from an EMBL/GenBank/DDBJ whole genome shotgun (WGS) entry which is preliminary data.</text>
</comment>
<accession>A0A9W6ZCE6</accession>
<dbReference type="AlphaFoldDB" id="A0A9W6ZCE6"/>
<dbReference type="Pfam" id="PF00397">
    <property type="entry name" value="WW"/>
    <property type="match status" value="1"/>
</dbReference>
<reference evidence="3" key="1">
    <citation type="submission" date="2022-07" db="EMBL/GenBank/DDBJ databases">
        <title>Genome analysis of Parmales, a sister group of diatoms, reveals the evolutionary specialization of diatoms from phago-mixotrophs to photoautotrophs.</title>
        <authorList>
            <person name="Ban H."/>
            <person name="Sato S."/>
            <person name="Yoshikawa S."/>
            <person name="Kazumasa Y."/>
            <person name="Nakamura Y."/>
            <person name="Ichinomiya M."/>
            <person name="Saitoh K."/>
            <person name="Sato N."/>
            <person name="Blanc-Mathieu R."/>
            <person name="Endo H."/>
            <person name="Kuwata A."/>
            <person name="Ogata H."/>
        </authorList>
    </citation>
    <scope>NUCLEOTIDE SEQUENCE</scope>
</reference>
<evidence type="ECO:0000313" key="3">
    <source>
        <dbReference type="EMBL" id="GMH49746.1"/>
    </source>
</evidence>
<evidence type="ECO:0000313" key="4">
    <source>
        <dbReference type="Proteomes" id="UP001165082"/>
    </source>
</evidence>
<gene>
    <name evidence="3" type="ORF">TrRE_jg9151</name>
</gene>
<dbReference type="InterPro" id="IPR036020">
    <property type="entry name" value="WW_dom_sf"/>
</dbReference>